<proteinExistence type="inferred from homology"/>
<dbReference type="PANTHER" id="PTHR43734:SF1">
    <property type="entry name" value="PHYTOENE DESATURASE"/>
    <property type="match status" value="1"/>
</dbReference>
<dbReference type="Proteomes" id="UP001597541">
    <property type="component" value="Unassembled WGS sequence"/>
</dbReference>
<dbReference type="InterPro" id="IPR002937">
    <property type="entry name" value="Amino_oxidase"/>
</dbReference>
<evidence type="ECO:0000313" key="7">
    <source>
        <dbReference type="EMBL" id="MFD2612657.1"/>
    </source>
</evidence>
<dbReference type="Pfam" id="PF01593">
    <property type="entry name" value="Amino_oxidase"/>
    <property type="match status" value="1"/>
</dbReference>
<comment type="pathway">
    <text evidence="1 5">Carotenoid biosynthesis.</text>
</comment>
<keyword evidence="3 5" id="KW-0560">Oxidoreductase</keyword>
<keyword evidence="2 5" id="KW-0125">Carotenoid biosynthesis</keyword>
<dbReference type="Gene3D" id="3.50.50.60">
    <property type="entry name" value="FAD/NAD(P)-binding domain"/>
    <property type="match status" value="2"/>
</dbReference>
<organism evidence="7 8">
    <name type="scientific">Paenibacillus gansuensis</name>
    <dbReference type="NCBI Taxonomy" id="306542"/>
    <lineage>
        <taxon>Bacteria</taxon>
        <taxon>Bacillati</taxon>
        <taxon>Bacillota</taxon>
        <taxon>Bacilli</taxon>
        <taxon>Bacillales</taxon>
        <taxon>Paenibacillaceae</taxon>
        <taxon>Paenibacillus</taxon>
    </lineage>
</organism>
<dbReference type="PANTHER" id="PTHR43734">
    <property type="entry name" value="PHYTOENE DESATURASE"/>
    <property type="match status" value="1"/>
</dbReference>
<evidence type="ECO:0000256" key="1">
    <source>
        <dbReference type="ARBA" id="ARBA00004829"/>
    </source>
</evidence>
<comment type="similarity">
    <text evidence="4">Belongs to the carotenoid/retinoid oxidoreductase family. CrtN subfamily.</text>
</comment>
<keyword evidence="8" id="KW-1185">Reference proteome</keyword>
<evidence type="ECO:0000256" key="4">
    <source>
        <dbReference type="ARBA" id="ARBA00038322"/>
    </source>
</evidence>
<comment type="caution">
    <text evidence="7">The sequence shown here is derived from an EMBL/GenBank/DDBJ whole genome shotgun (WGS) entry which is preliminary data.</text>
</comment>
<evidence type="ECO:0000256" key="5">
    <source>
        <dbReference type="RuleBase" id="RU362075"/>
    </source>
</evidence>
<dbReference type="RefSeq" id="WP_377602380.1">
    <property type="nucleotide sequence ID" value="NZ_JBHUME010000007.1"/>
</dbReference>
<feature type="domain" description="Amine oxidase" evidence="6">
    <location>
        <begin position="11"/>
        <end position="469"/>
    </location>
</feature>
<dbReference type="EMBL" id="JBHUME010000007">
    <property type="protein sequence ID" value="MFD2612657.1"/>
    <property type="molecule type" value="Genomic_DNA"/>
</dbReference>
<gene>
    <name evidence="7" type="ORF">ACFSUF_09510</name>
</gene>
<evidence type="ECO:0000256" key="2">
    <source>
        <dbReference type="ARBA" id="ARBA00022746"/>
    </source>
</evidence>
<name>A0ABW5PFC2_9BACL</name>
<evidence type="ECO:0000313" key="8">
    <source>
        <dbReference type="Proteomes" id="UP001597541"/>
    </source>
</evidence>
<evidence type="ECO:0000259" key="6">
    <source>
        <dbReference type="Pfam" id="PF01593"/>
    </source>
</evidence>
<protein>
    <submittedName>
        <fullName evidence="7">Phytoene desaturase family protein</fullName>
    </submittedName>
</protein>
<sequence length="491" mass="54653">MSTAIIGAGAGGLTTALLLTAQGQEVTVYERSHQVGGRLAYEKDGSGRYIIDQGPTIVLLPEMLLGILEEAGIQRERIPLIACDPMYRIHYADGTAFDKYSDNAKQEEEIERVFPGESAGFRRYMSTMKDLFLNGKEAFLEKSFLRRSEFFTWKNVLLLQKMKIHKSVRGLAEEFFKDTRLADAFSLQTLYIGGAPFQSPALYSLIPYAEHAFGIWYLKGGYHSLNGIMEQELRARGVEFKLNSAVERIALQENRTIGVEVSGQGLHKHDRVIYNGDFPNLRGLLPPNMKGMKTPAKYIPSSGCVLVYLGVRKRWSHSRAHQFFLPQSLTASLKSIFEQGRIPDDPSYYVFNPVELDPQAAPHGESVMYMLIPAPAGGGIDWEQEAPRLAERVIQDAEQRAFPGLTEAIQWKKIRTPLDAEREGLYGGGSFGLAPLLKQSGVFRPQFMPYPIQDLYTVGASVHPGGGIPIVMQGAKLLAGHLGRELRAWNA</sequence>
<dbReference type="PRINTS" id="PR00419">
    <property type="entry name" value="ADXRDTASE"/>
</dbReference>
<reference evidence="8" key="1">
    <citation type="journal article" date="2019" name="Int. J. Syst. Evol. Microbiol.">
        <title>The Global Catalogue of Microorganisms (GCM) 10K type strain sequencing project: providing services to taxonomists for standard genome sequencing and annotation.</title>
        <authorList>
            <consortium name="The Broad Institute Genomics Platform"/>
            <consortium name="The Broad Institute Genome Sequencing Center for Infectious Disease"/>
            <person name="Wu L."/>
            <person name="Ma J."/>
        </authorList>
    </citation>
    <scope>NUCLEOTIDE SEQUENCE [LARGE SCALE GENOMIC DNA]</scope>
    <source>
        <strain evidence="8">KCTC 3950</strain>
    </source>
</reference>
<dbReference type="SUPFAM" id="SSF51905">
    <property type="entry name" value="FAD/NAD(P)-binding domain"/>
    <property type="match status" value="1"/>
</dbReference>
<accession>A0ABW5PFC2</accession>
<dbReference type="InterPro" id="IPR036188">
    <property type="entry name" value="FAD/NAD-bd_sf"/>
</dbReference>
<evidence type="ECO:0000256" key="3">
    <source>
        <dbReference type="ARBA" id="ARBA00023002"/>
    </source>
</evidence>
<dbReference type="NCBIfam" id="TIGR02734">
    <property type="entry name" value="crtI_fam"/>
    <property type="match status" value="1"/>
</dbReference>
<dbReference type="InterPro" id="IPR014105">
    <property type="entry name" value="Carotenoid/retinoid_OxRdtase"/>
</dbReference>